<evidence type="ECO:0000313" key="2">
    <source>
        <dbReference type="Proteomes" id="UP001290455"/>
    </source>
</evidence>
<keyword evidence="2" id="KW-1185">Reference proteome</keyword>
<comment type="caution">
    <text evidence="1">The sequence shown here is derived from an EMBL/GenBank/DDBJ whole genome shotgun (WGS) entry which is preliminary data.</text>
</comment>
<organism evidence="1 2">
    <name type="scientific">Robertmurraya mangrovi</name>
    <dbReference type="NCBI Taxonomy" id="3098077"/>
    <lineage>
        <taxon>Bacteria</taxon>
        <taxon>Bacillati</taxon>
        <taxon>Bacillota</taxon>
        <taxon>Bacilli</taxon>
        <taxon>Bacillales</taxon>
        <taxon>Bacillaceae</taxon>
        <taxon>Robertmurraya</taxon>
    </lineage>
</organism>
<sequence length="194" mass="21976">MKKVLFGVIAILSLFLIGSLSELHFNVVNAVPGDVKMIRSSEIGKNTKAVLFEDQVHKTFGVAKIEKRLGFLYRYDGGSWGYMVEEGKPFQACGIGDNDDFLVAIKTAKNSNIEYIVLGNHMEGVAPTDKYELSLDDVRENMDEYYVKQVENNYVLFVTDEYSEDTWTIRAFDKDGILIADELFGGDARYIDWN</sequence>
<dbReference type="Proteomes" id="UP001290455">
    <property type="component" value="Unassembled WGS sequence"/>
</dbReference>
<dbReference type="EMBL" id="JAXOFX010000006">
    <property type="protein sequence ID" value="MDZ5472367.1"/>
    <property type="molecule type" value="Genomic_DNA"/>
</dbReference>
<gene>
    <name evidence="1" type="ORF">SM124_11470</name>
</gene>
<reference evidence="1 2" key="1">
    <citation type="submission" date="2023-11" db="EMBL/GenBank/DDBJ databases">
        <title>Bacillus jintuensis, isolated from a mudflat on the Beibu Gulf coast.</title>
        <authorList>
            <person name="Li M."/>
        </authorList>
    </citation>
    <scope>NUCLEOTIDE SEQUENCE [LARGE SCALE GENOMIC DNA]</scope>
    <source>
        <strain evidence="1 2">31A1R</strain>
    </source>
</reference>
<evidence type="ECO:0000313" key="1">
    <source>
        <dbReference type="EMBL" id="MDZ5472367.1"/>
    </source>
</evidence>
<name>A0ABU5IZ14_9BACI</name>
<proteinExistence type="predicted"/>
<dbReference type="RefSeq" id="WP_322446658.1">
    <property type="nucleotide sequence ID" value="NZ_JAXOFX010000006.1"/>
</dbReference>
<protein>
    <submittedName>
        <fullName evidence="1">Uncharacterized protein</fullName>
    </submittedName>
</protein>
<accession>A0ABU5IZ14</accession>